<dbReference type="AlphaFoldDB" id="C4Y611"/>
<evidence type="ECO:0000313" key="3">
    <source>
        <dbReference type="Proteomes" id="UP000007703"/>
    </source>
</evidence>
<dbReference type="PANTHER" id="PTHR37449:SF1">
    <property type="entry name" value="OS02G0159950 PROTEIN"/>
    <property type="match status" value="1"/>
</dbReference>
<reference evidence="2 3" key="1">
    <citation type="journal article" date="2009" name="Nature">
        <title>Evolution of pathogenicity and sexual reproduction in eight Candida genomes.</title>
        <authorList>
            <person name="Butler G."/>
            <person name="Rasmussen M.D."/>
            <person name="Lin M.F."/>
            <person name="Santos M.A."/>
            <person name="Sakthikumar S."/>
            <person name="Munro C.A."/>
            <person name="Rheinbay E."/>
            <person name="Grabherr M."/>
            <person name="Forche A."/>
            <person name="Reedy J.L."/>
            <person name="Agrafioti I."/>
            <person name="Arnaud M.B."/>
            <person name="Bates S."/>
            <person name="Brown A.J."/>
            <person name="Brunke S."/>
            <person name="Costanzo M.C."/>
            <person name="Fitzpatrick D.A."/>
            <person name="de Groot P.W."/>
            <person name="Harris D."/>
            <person name="Hoyer L.L."/>
            <person name="Hube B."/>
            <person name="Klis F.M."/>
            <person name="Kodira C."/>
            <person name="Lennard N."/>
            <person name="Logue M.E."/>
            <person name="Martin R."/>
            <person name="Neiman A.M."/>
            <person name="Nikolaou E."/>
            <person name="Quail M.A."/>
            <person name="Quinn J."/>
            <person name="Santos M.C."/>
            <person name="Schmitzberger F.F."/>
            <person name="Sherlock G."/>
            <person name="Shah P."/>
            <person name="Silverstein K.A."/>
            <person name="Skrzypek M.S."/>
            <person name="Soll D."/>
            <person name="Staggs R."/>
            <person name="Stansfield I."/>
            <person name="Stumpf M.P."/>
            <person name="Sudbery P.E."/>
            <person name="Srikantha T."/>
            <person name="Zeng Q."/>
            <person name="Berman J."/>
            <person name="Berriman M."/>
            <person name="Heitman J."/>
            <person name="Gow N.A."/>
            <person name="Lorenz M.C."/>
            <person name="Birren B.W."/>
            <person name="Kellis M."/>
            <person name="Cuomo C.A."/>
        </authorList>
    </citation>
    <scope>NUCLEOTIDE SEQUENCE [LARGE SCALE GENOMIC DNA]</scope>
    <source>
        <strain evidence="2 3">ATCC 42720</strain>
    </source>
</reference>
<evidence type="ECO:0000256" key="1">
    <source>
        <dbReference type="SAM" id="SignalP"/>
    </source>
</evidence>
<sequence length="218" mass="23938">MFSSTFAIFSLFVNLSMAKDEAELHKPSNSAPVKFLVKDANSSKSMSLPSMSLSFIFLVWINKMSLRPFSSGNEISIWISKRPGRNNALSIKSNLFVIPMIKILFNCSTPSIFAKSWLTTLSPTPVPSLSSPPLCLKTESNSSNIIMCNWEFSPFALYSASASLNKFSMFSSEDPTYLESISGPFTIFGSLTFNILPICLAIKVLPVPGGPNNKRPLT</sequence>
<dbReference type="Proteomes" id="UP000007703">
    <property type="component" value="Unassembled WGS sequence"/>
</dbReference>
<accession>C4Y611</accession>
<dbReference type="EMBL" id="CH408079">
    <property type="protein sequence ID" value="EEQ39466.1"/>
    <property type="molecule type" value="Genomic_DNA"/>
</dbReference>
<dbReference type="HOGENOM" id="CLU_1266755_0_0_1"/>
<dbReference type="OrthoDB" id="10585480at2759"/>
<evidence type="ECO:0000313" key="2">
    <source>
        <dbReference type="EMBL" id="EEQ39466.1"/>
    </source>
</evidence>
<keyword evidence="1" id="KW-0732">Signal</keyword>
<dbReference type="InParanoid" id="C4Y611"/>
<dbReference type="VEuPathDB" id="FungiDB:CLUG_03595"/>
<protein>
    <submittedName>
        <fullName evidence="2">Uncharacterized protein</fullName>
    </submittedName>
</protein>
<name>C4Y611_CLAL4</name>
<dbReference type="KEGG" id="clu:CLUG_03595"/>
<dbReference type="PANTHER" id="PTHR37449">
    <property type="match status" value="1"/>
</dbReference>
<proteinExistence type="predicted"/>
<organism evidence="2 3">
    <name type="scientific">Clavispora lusitaniae (strain ATCC 42720)</name>
    <name type="common">Yeast</name>
    <name type="synonym">Candida lusitaniae</name>
    <dbReference type="NCBI Taxonomy" id="306902"/>
    <lineage>
        <taxon>Eukaryota</taxon>
        <taxon>Fungi</taxon>
        <taxon>Dikarya</taxon>
        <taxon>Ascomycota</taxon>
        <taxon>Saccharomycotina</taxon>
        <taxon>Pichiomycetes</taxon>
        <taxon>Metschnikowiaceae</taxon>
        <taxon>Clavispora</taxon>
    </lineage>
</organism>
<feature type="chain" id="PRO_5002946548" evidence="1">
    <location>
        <begin position="19"/>
        <end position="218"/>
    </location>
</feature>
<gene>
    <name evidence="2" type="ORF">CLUG_03595</name>
</gene>
<feature type="signal peptide" evidence="1">
    <location>
        <begin position="1"/>
        <end position="18"/>
    </location>
</feature>